<dbReference type="EMBL" id="JAJAGO010000001">
    <property type="protein sequence ID" value="MCT2588951.1"/>
    <property type="molecule type" value="Genomic_DNA"/>
</dbReference>
<evidence type="ECO:0000256" key="4">
    <source>
        <dbReference type="ARBA" id="ARBA00022692"/>
    </source>
</evidence>
<feature type="transmembrane region" description="Helical" evidence="9">
    <location>
        <begin position="218"/>
        <end position="240"/>
    </location>
</feature>
<feature type="transmembrane region" description="Helical" evidence="9">
    <location>
        <begin position="68"/>
        <end position="86"/>
    </location>
</feature>
<evidence type="ECO:0000256" key="1">
    <source>
        <dbReference type="ARBA" id="ARBA00004651"/>
    </source>
</evidence>
<keyword evidence="7" id="KW-0046">Antibiotic resistance</keyword>
<dbReference type="PANTHER" id="PTHR42718:SF47">
    <property type="entry name" value="METHYL VIOLOGEN RESISTANCE PROTEIN SMVA"/>
    <property type="match status" value="1"/>
</dbReference>
<name>A0ABT2JM40_9ACTN</name>
<keyword evidence="2" id="KW-0813">Transport</keyword>
<feature type="transmembrane region" description="Helical" evidence="9">
    <location>
        <begin position="286"/>
        <end position="310"/>
    </location>
</feature>
<evidence type="ECO:0000313" key="12">
    <source>
        <dbReference type="Proteomes" id="UP001156389"/>
    </source>
</evidence>
<feature type="transmembrane region" description="Helical" evidence="9">
    <location>
        <begin position="123"/>
        <end position="144"/>
    </location>
</feature>
<dbReference type="PROSITE" id="PS50850">
    <property type="entry name" value="MFS"/>
    <property type="match status" value="1"/>
</dbReference>
<dbReference type="Gene3D" id="1.20.1720.10">
    <property type="entry name" value="Multidrug resistance protein D"/>
    <property type="match status" value="2"/>
</dbReference>
<feature type="transmembrane region" description="Helical" evidence="9">
    <location>
        <begin position="494"/>
        <end position="513"/>
    </location>
</feature>
<feature type="compositionally biased region" description="Pro residues" evidence="8">
    <location>
        <begin position="528"/>
        <end position="537"/>
    </location>
</feature>
<comment type="caution">
    <text evidence="11">The sequence shown here is derived from an EMBL/GenBank/DDBJ whole genome shotgun (WGS) entry which is preliminary data.</text>
</comment>
<evidence type="ECO:0000256" key="8">
    <source>
        <dbReference type="SAM" id="MobiDB-lite"/>
    </source>
</evidence>
<feature type="compositionally biased region" description="Low complexity" evidence="8">
    <location>
        <begin position="550"/>
        <end position="573"/>
    </location>
</feature>
<evidence type="ECO:0000256" key="5">
    <source>
        <dbReference type="ARBA" id="ARBA00022989"/>
    </source>
</evidence>
<dbReference type="InterPro" id="IPR020846">
    <property type="entry name" value="MFS_dom"/>
</dbReference>
<gene>
    <name evidence="11" type="ORF">LHJ74_03200</name>
</gene>
<dbReference type="CDD" id="cd17321">
    <property type="entry name" value="MFS_MMR_MDR_like"/>
    <property type="match status" value="1"/>
</dbReference>
<feature type="region of interest" description="Disordered" evidence="8">
    <location>
        <begin position="1"/>
        <end position="24"/>
    </location>
</feature>
<evidence type="ECO:0000313" key="11">
    <source>
        <dbReference type="EMBL" id="MCT2588951.1"/>
    </source>
</evidence>
<dbReference type="RefSeq" id="WP_260215888.1">
    <property type="nucleotide sequence ID" value="NZ_JAJAGO010000001.1"/>
</dbReference>
<feature type="transmembrane region" description="Helical" evidence="9">
    <location>
        <begin position="351"/>
        <end position="371"/>
    </location>
</feature>
<protein>
    <submittedName>
        <fullName evidence="11">MFS transporter</fullName>
    </submittedName>
</protein>
<evidence type="ECO:0000256" key="3">
    <source>
        <dbReference type="ARBA" id="ARBA00022475"/>
    </source>
</evidence>
<dbReference type="InterPro" id="IPR011701">
    <property type="entry name" value="MFS"/>
</dbReference>
<sequence length="590" mass="60434">MSGTTTAGAREAVPPQRPGASPGTGPANRWTVLVVLCASLLLVALDATVLHVAVPAVSEDLRPGSSQLLWIVDVYPLVCAALLILFGTLGDRIGRRRVLLFGYALFALASALAAYAPTAEMLIGARALLGVGGAMIMPATLSILRQVFPDRRERAFAVGVWSAVAAVGAAVGPLFGGLLLEHFWWGSVFLINLPLMAASLPIGRWLLPESTSAAQGPWDVWGAGLAAFGLFGVICGVKSAGTGEALSPETLLPLATGTALLVLFVRRQRRRPYPLIDIAAITRPAFGVAVGCIVLTVLALVGLALIAAQYLQLVLGLSPLETGLRLLPLSVAAVAAGLAGSRMLQLLGPRLMVALGFLVTAFAVLLLTGVGQEDRPALLIGGFVLLGFGLETTLFGCYESMLSESSADRAGCAAAMGETAYQLGAGIGIALLGSVMNATYAPGVRNAAGVPLEARGDASHSLGEAYGVASRLADPTGDLLLHAARQSFVHGMHMTLIVSAGLLLLGAVAALRLPRTMDCARQREQEPPSRPAGPPPSAAHSVPAQPPAHPASTRGAGPSPHAGPSSSPHGASSVHDKRAGTLLSGGISQP</sequence>
<keyword evidence="12" id="KW-1185">Reference proteome</keyword>
<dbReference type="SUPFAM" id="SSF103473">
    <property type="entry name" value="MFS general substrate transporter"/>
    <property type="match status" value="1"/>
</dbReference>
<keyword evidence="3" id="KW-1003">Cell membrane</keyword>
<feature type="transmembrane region" description="Helical" evidence="9">
    <location>
        <begin position="156"/>
        <end position="176"/>
    </location>
</feature>
<evidence type="ECO:0000256" key="9">
    <source>
        <dbReference type="SAM" id="Phobius"/>
    </source>
</evidence>
<evidence type="ECO:0000259" key="10">
    <source>
        <dbReference type="PROSITE" id="PS50850"/>
    </source>
</evidence>
<comment type="subcellular location">
    <subcellularLocation>
        <location evidence="1">Cell membrane</location>
        <topology evidence="1">Multi-pass membrane protein</topology>
    </subcellularLocation>
</comment>
<keyword evidence="4 9" id="KW-0812">Transmembrane</keyword>
<keyword evidence="5 9" id="KW-1133">Transmembrane helix</keyword>
<organism evidence="11 12">
    <name type="scientific">Streptomyces gossypii</name>
    <dbReference type="NCBI Taxonomy" id="2883101"/>
    <lineage>
        <taxon>Bacteria</taxon>
        <taxon>Bacillati</taxon>
        <taxon>Actinomycetota</taxon>
        <taxon>Actinomycetes</taxon>
        <taxon>Kitasatosporales</taxon>
        <taxon>Streptomycetaceae</taxon>
        <taxon>Streptomyces</taxon>
    </lineage>
</organism>
<dbReference type="PRINTS" id="PR01036">
    <property type="entry name" value="TCRTETB"/>
</dbReference>
<dbReference type="InterPro" id="IPR036259">
    <property type="entry name" value="MFS_trans_sf"/>
</dbReference>
<feature type="transmembrane region" description="Helical" evidence="9">
    <location>
        <begin position="377"/>
        <end position="398"/>
    </location>
</feature>
<feature type="transmembrane region" description="Helical" evidence="9">
    <location>
        <begin position="246"/>
        <end position="265"/>
    </location>
</feature>
<evidence type="ECO:0000256" key="6">
    <source>
        <dbReference type="ARBA" id="ARBA00023136"/>
    </source>
</evidence>
<dbReference type="PANTHER" id="PTHR42718">
    <property type="entry name" value="MAJOR FACILITATOR SUPERFAMILY MULTIDRUG TRANSPORTER MFSC"/>
    <property type="match status" value="1"/>
</dbReference>
<feature type="transmembrane region" description="Helical" evidence="9">
    <location>
        <begin position="182"/>
        <end position="206"/>
    </location>
</feature>
<feature type="region of interest" description="Disordered" evidence="8">
    <location>
        <begin position="520"/>
        <end position="590"/>
    </location>
</feature>
<dbReference type="Proteomes" id="UP001156389">
    <property type="component" value="Unassembled WGS sequence"/>
</dbReference>
<evidence type="ECO:0000256" key="7">
    <source>
        <dbReference type="ARBA" id="ARBA00023251"/>
    </source>
</evidence>
<feature type="transmembrane region" description="Helical" evidence="9">
    <location>
        <begin position="30"/>
        <end position="56"/>
    </location>
</feature>
<evidence type="ECO:0000256" key="2">
    <source>
        <dbReference type="ARBA" id="ARBA00022448"/>
    </source>
</evidence>
<proteinExistence type="predicted"/>
<reference evidence="11 12" key="1">
    <citation type="submission" date="2021-10" db="EMBL/GenBank/DDBJ databases">
        <title>Streptomyces gossypii sp. nov., isolated from soil collected from cotton field.</title>
        <authorList>
            <person name="Ge X."/>
            <person name="Chen X."/>
            <person name="Liu W."/>
        </authorList>
    </citation>
    <scope>NUCLEOTIDE SEQUENCE [LARGE SCALE GENOMIC DNA]</scope>
    <source>
        <strain evidence="11 12">N2-109</strain>
    </source>
</reference>
<dbReference type="Pfam" id="PF07690">
    <property type="entry name" value="MFS_1"/>
    <property type="match status" value="1"/>
</dbReference>
<feature type="transmembrane region" description="Helical" evidence="9">
    <location>
        <begin position="98"/>
        <end position="117"/>
    </location>
</feature>
<feature type="domain" description="Major facilitator superfamily (MFS) profile" evidence="10">
    <location>
        <begin position="32"/>
        <end position="518"/>
    </location>
</feature>
<feature type="transmembrane region" description="Helical" evidence="9">
    <location>
        <begin position="419"/>
        <end position="440"/>
    </location>
</feature>
<keyword evidence="6 9" id="KW-0472">Membrane</keyword>
<accession>A0ABT2JM40</accession>
<feature type="transmembrane region" description="Helical" evidence="9">
    <location>
        <begin position="322"/>
        <end position="339"/>
    </location>
</feature>